<name>A0A6G1IK36_9PLEO</name>
<dbReference type="OrthoDB" id="3650389at2759"/>
<sequence length="146" mass="17060">MADSQTNRQELISDGKRLRQIWSPHDGNGESARHLVERSLNTVRGHPTWKLFMGDIELPILRGSEKEPPHHVYLDDKACYTIWCSNSYTKQELREFWPFDFDHLGNVRMGRKNRGRLAYFDVGKTKVAKSPLRAKGRWYEYLGAPE</sequence>
<gene>
    <name evidence="1" type="ORF">K458DRAFT_317266</name>
</gene>
<dbReference type="AlphaFoldDB" id="A0A6G1IK36"/>
<evidence type="ECO:0000313" key="2">
    <source>
        <dbReference type="Proteomes" id="UP000799291"/>
    </source>
</evidence>
<proteinExistence type="predicted"/>
<keyword evidence="2" id="KW-1185">Reference proteome</keyword>
<reference evidence="1" key="1">
    <citation type="journal article" date="2020" name="Stud. Mycol.">
        <title>101 Dothideomycetes genomes: a test case for predicting lifestyles and emergence of pathogens.</title>
        <authorList>
            <person name="Haridas S."/>
            <person name="Albert R."/>
            <person name="Binder M."/>
            <person name="Bloem J."/>
            <person name="Labutti K."/>
            <person name="Salamov A."/>
            <person name="Andreopoulos B."/>
            <person name="Baker S."/>
            <person name="Barry K."/>
            <person name="Bills G."/>
            <person name="Bluhm B."/>
            <person name="Cannon C."/>
            <person name="Castanera R."/>
            <person name="Culley D."/>
            <person name="Daum C."/>
            <person name="Ezra D."/>
            <person name="Gonzalez J."/>
            <person name="Henrissat B."/>
            <person name="Kuo A."/>
            <person name="Liang C."/>
            <person name="Lipzen A."/>
            <person name="Lutzoni F."/>
            <person name="Magnuson J."/>
            <person name="Mondo S."/>
            <person name="Nolan M."/>
            <person name="Ohm R."/>
            <person name="Pangilinan J."/>
            <person name="Park H.-J."/>
            <person name="Ramirez L."/>
            <person name="Alfaro M."/>
            <person name="Sun H."/>
            <person name="Tritt A."/>
            <person name="Yoshinaga Y."/>
            <person name="Zwiers L.-H."/>
            <person name="Turgeon B."/>
            <person name="Goodwin S."/>
            <person name="Spatafora J."/>
            <person name="Crous P."/>
            <person name="Grigoriev I."/>
        </authorList>
    </citation>
    <scope>NUCLEOTIDE SEQUENCE</scope>
    <source>
        <strain evidence="1">CBS 122367</strain>
    </source>
</reference>
<protein>
    <submittedName>
        <fullName evidence="1">Uncharacterized protein</fullName>
    </submittedName>
</protein>
<feature type="non-terminal residue" evidence="1">
    <location>
        <position position="146"/>
    </location>
</feature>
<organism evidence="1 2">
    <name type="scientific">Lentithecium fluviatile CBS 122367</name>
    <dbReference type="NCBI Taxonomy" id="1168545"/>
    <lineage>
        <taxon>Eukaryota</taxon>
        <taxon>Fungi</taxon>
        <taxon>Dikarya</taxon>
        <taxon>Ascomycota</taxon>
        <taxon>Pezizomycotina</taxon>
        <taxon>Dothideomycetes</taxon>
        <taxon>Pleosporomycetidae</taxon>
        <taxon>Pleosporales</taxon>
        <taxon>Massarineae</taxon>
        <taxon>Lentitheciaceae</taxon>
        <taxon>Lentithecium</taxon>
    </lineage>
</organism>
<evidence type="ECO:0000313" key="1">
    <source>
        <dbReference type="EMBL" id="KAF2678249.1"/>
    </source>
</evidence>
<accession>A0A6G1IK36</accession>
<dbReference type="EMBL" id="MU005613">
    <property type="protein sequence ID" value="KAF2678249.1"/>
    <property type="molecule type" value="Genomic_DNA"/>
</dbReference>
<dbReference type="Proteomes" id="UP000799291">
    <property type="component" value="Unassembled WGS sequence"/>
</dbReference>